<protein>
    <submittedName>
        <fullName evidence="2">Alveolin domain containing intermediate filament imc9</fullName>
    </submittedName>
</protein>
<dbReference type="VEuPathDB" id="ToxoDB:CSUI_001626"/>
<dbReference type="AlphaFoldDB" id="A0A2C6L7V2"/>
<accession>A0A2C6L7V2</accession>
<feature type="compositionally biased region" description="Low complexity" evidence="1">
    <location>
        <begin position="231"/>
        <end position="242"/>
    </location>
</feature>
<feature type="compositionally biased region" description="Low complexity" evidence="1">
    <location>
        <begin position="9"/>
        <end position="20"/>
    </location>
</feature>
<dbReference type="OrthoDB" id="330888at2759"/>
<proteinExistence type="predicted"/>
<evidence type="ECO:0000313" key="2">
    <source>
        <dbReference type="EMBL" id="PHJ24517.1"/>
    </source>
</evidence>
<reference evidence="2 3" key="1">
    <citation type="journal article" date="2017" name="Int. J. Parasitol.">
        <title>The genome of the protozoan parasite Cystoisospora suis and a reverse vaccinology approach to identify vaccine candidates.</title>
        <authorList>
            <person name="Palmieri N."/>
            <person name="Shrestha A."/>
            <person name="Ruttkowski B."/>
            <person name="Beck T."/>
            <person name="Vogl C."/>
            <person name="Tomley F."/>
            <person name="Blake D.P."/>
            <person name="Joachim A."/>
        </authorList>
    </citation>
    <scope>NUCLEOTIDE SEQUENCE [LARGE SCALE GENOMIC DNA]</scope>
    <source>
        <strain evidence="2 3">Wien I</strain>
    </source>
</reference>
<comment type="caution">
    <text evidence="2">The sequence shown here is derived from an EMBL/GenBank/DDBJ whole genome shotgun (WGS) entry which is preliminary data.</text>
</comment>
<dbReference type="Proteomes" id="UP000221165">
    <property type="component" value="Unassembled WGS sequence"/>
</dbReference>
<dbReference type="RefSeq" id="XP_067926190.1">
    <property type="nucleotide sequence ID" value="XM_068061831.1"/>
</dbReference>
<gene>
    <name evidence="2" type="ORF">CSUI_001626</name>
</gene>
<dbReference type="GeneID" id="94425042"/>
<feature type="region of interest" description="Disordered" evidence="1">
    <location>
        <begin position="135"/>
        <end position="251"/>
    </location>
</feature>
<evidence type="ECO:0000256" key="1">
    <source>
        <dbReference type="SAM" id="MobiDB-lite"/>
    </source>
</evidence>
<evidence type="ECO:0000313" key="3">
    <source>
        <dbReference type="Proteomes" id="UP000221165"/>
    </source>
</evidence>
<dbReference type="InterPro" id="IPR022086">
    <property type="entry name" value="IMCp"/>
</dbReference>
<feature type="region of interest" description="Disordered" evidence="1">
    <location>
        <begin position="617"/>
        <end position="708"/>
    </location>
</feature>
<sequence>MEGEKWCRSSSSHSGAFSSPAAPPPPLKPCVAAVAAVGFAPGSPPRLCVPKAQPPAPSPLSRTVFSRCLDGDQLGLSPARTAPLSPISSCPGIRLPSPPATCCYSRSNGSEGFKPSSTDFGDPNLGELLQPPTRQMSLACPPCQEKAQRRPLPSKSPPKTSADDQPGATRRAAPATPSTDSALHSCATDGGSLHSSSERASGLSVPERSPRPSASLPSPPRTSPGLRSRGLTLSVPSLSPPSIESARRLHPRSSVQIPERFACEPQIVEKVIHVPKITYEEKITEVPQVMLREHIVEVPEIIHKEKVVKVPKLELVEKIVEVPVVKYVDRVVEVPQHVVKEKFVEVDEIIRQEKVIPVPKIEIVEKIVKQPKIVMVEKYVDVPRIEYREVEIEKIVEVPQIQIKYVEREVPVPQKVYRHIDVTKIVEVPQQKIVEKIVRVPVPRYIEVPKYIEQVVPREKFVKVEKKIERKVPTPQPQDSYQEIEKPVFRTKYIERPVPVPTEKIVEEHVDVEVPREVIVEKRVPVVRRVEKPVEVPVPVPSGDPMILTEEGYIPLAEFAQKTHRLTPKQAEFYQRQSESATKQLRSLSSATLQSGAGSVVSGYHAHYVHQQTGQSSFLDYGPHMATRDRPQPVASQVSRQEKGDQQACPNDVGQNLQREPLPPALVRTSQEVSREMKSSSTAMHSRPPPLQAPRQEVRQSSYPASPLSFSDCCSHCPVRPEESIFLN</sequence>
<feature type="compositionally biased region" description="Low complexity" evidence="1">
    <location>
        <begin position="168"/>
        <end position="177"/>
    </location>
</feature>
<organism evidence="2 3">
    <name type="scientific">Cystoisospora suis</name>
    <dbReference type="NCBI Taxonomy" id="483139"/>
    <lineage>
        <taxon>Eukaryota</taxon>
        <taxon>Sar</taxon>
        <taxon>Alveolata</taxon>
        <taxon>Apicomplexa</taxon>
        <taxon>Conoidasida</taxon>
        <taxon>Coccidia</taxon>
        <taxon>Eucoccidiorida</taxon>
        <taxon>Eimeriorina</taxon>
        <taxon>Sarcocystidae</taxon>
        <taxon>Cystoisospora</taxon>
    </lineage>
</organism>
<keyword evidence="3" id="KW-1185">Reference proteome</keyword>
<feature type="region of interest" description="Disordered" evidence="1">
    <location>
        <begin position="1"/>
        <end position="24"/>
    </location>
</feature>
<name>A0A2C6L7V2_9APIC</name>
<dbReference type="Pfam" id="PF12314">
    <property type="entry name" value="IMCp"/>
    <property type="match status" value="1"/>
</dbReference>
<dbReference type="EMBL" id="MIGC01000657">
    <property type="protein sequence ID" value="PHJ24517.1"/>
    <property type="molecule type" value="Genomic_DNA"/>
</dbReference>